<name>A0A2K8P3D9_9MOLU</name>
<dbReference type="Gene3D" id="3.40.630.30">
    <property type="match status" value="1"/>
</dbReference>
<dbReference type="PROSITE" id="PS51186">
    <property type="entry name" value="GNAT"/>
    <property type="match status" value="1"/>
</dbReference>
<keyword evidence="3" id="KW-1185">Reference proteome</keyword>
<dbReference type="Proteomes" id="UP000232221">
    <property type="component" value="Chromosome"/>
</dbReference>
<dbReference type="PANTHER" id="PTHR13355">
    <property type="entry name" value="GLUCOSAMINE 6-PHOSPHATE N-ACETYLTRANSFERASE"/>
    <property type="match status" value="1"/>
</dbReference>
<organism evidence="2 3">
    <name type="scientific">Mesoplasma coleopterae</name>
    <dbReference type="NCBI Taxonomy" id="324078"/>
    <lineage>
        <taxon>Bacteria</taxon>
        <taxon>Bacillati</taxon>
        <taxon>Mycoplasmatota</taxon>
        <taxon>Mollicutes</taxon>
        <taxon>Entomoplasmatales</taxon>
        <taxon>Entomoplasmataceae</taxon>
        <taxon>Mesoplasma</taxon>
    </lineage>
</organism>
<proteinExistence type="predicted"/>
<dbReference type="InterPro" id="IPR016181">
    <property type="entry name" value="Acyl_CoA_acyltransferase"/>
</dbReference>
<dbReference type="Pfam" id="PF00583">
    <property type="entry name" value="Acetyltransf_1"/>
    <property type="match status" value="1"/>
</dbReference>
<dbReference type="InterPro" id="IPR000182">
    <property type="entry name" value="GNAT_dom"/>
</dbReference>
<dbReference type="OrthoDB" id="388141at2"/>
<dbReference type="EMBL" id="CP024968">
    <property type="protein sequence ID" value="ATZ20978.1"/>
    <property type="molecule type" value="Genomic_DNA"/>
</dbReference>
<dbReference type="AlphaFoldDB" id="A0A2K8P3D9"/>
<evidence type="ECO:0000259" key="1">
    <source>
        <dbReference type="PROSITE" id="PS51186"/>
    </source>
</evidence>
<reference evidence="2 3" key="1">
    <citation type="submission" date="2017-11" db="EMBL/GenBank/DDBJ databases">
        <title>Genome sequence of Mesoplasma coleopterae BARC 779 (ATCC 49583).</title>
        <authorList>
            <person name="Lo W.-S."/>
            <person name="Kuo C.-H."/>
        </authorList>
    </citation>
    <scope>NUCLEOTIDE SEQUENCE [LARGE SCALE GENOMIC DNA]</scope>
    <source>
        <strain evidence="2 3">BARC 779</strain>
    </source>
</reference>
<dbReference type="PANTHER" id="PTHR13355:SF15">
    <property type="entry name" value="GCN5-RELATED N-ACETYLTRANSFERASE 3, CHLOROPLASTIC"/>
    <property type="match status" value="1"/>
</dbReference>
<gene>
    <name evidence="2" type="ORF">MCOLE_v1c04660</name>
</gene>
<dbReference type="InterPro" id="IPR039143">
    <property type="entry name" value="GNPNAT1-like"/>
</dbReference>
<dbReference type="KEGG" id="mcol:MCOLE_v1c04660"/>
<feature type="domain" description="N-acetyltransferase" evidence="1">
    <location>
        <begin position="125"/>
        <end position="261"/>
    </location>
</feature>
<dbReference type="GO" id="GO:0008080">
    <property type="term" value="F:N-acetyltransferase activity"/>
    <property type="evidence" value="ECO:0007669"/>
    <property type="project" value="TreeGrafter"/>
</dbReference>
<dbReference type="RefSeq" id="WP_100671127.1">
    <property type="nucleotide sequence ID" value="NZ_CP024968.1"/>
</dbReference>
<sequence length="261" mass="30582">MKKKFKMHNAYANDLINNFTKYYANPIEEYIKQNFNWETDHVCLINSDLNNTITAVSNDLLKLDDEQVKQITKNTQEMAWINFSNNDHNENHDILIKNHFDLLHVYQGMVLQTKDWDIKDSLTNPHIKVVETKAEVEKFTSIIENTFDLETIVLDKYLPIHKYNIENKVNHMILVKDENDNFVGTGNIYFDDEHAIIDDISVLVEARGKGYAKMIMFYLISYAKQIGKSEVLLFGTEDGTPVYEKIGFKLIDTYMEVFYKK</sequence>
<evidence type="ECO:0000313" key="2">
    <source>
        <dbReference type="EMBL" id="ATZ20978.1"/>
    </source>
</evidence>
<protein>
    <recommendedName>
        <fullName evidence="1">N-acetyltransferase domain-containing protein</fullName>
    </recommendedName>
</protein>
<accession>A0A2K8P3D9</accession>
<dbReference type="CDD" id="cd04301">
    <property type="entry name" value="NAT_SF"/>
    <property type="match status" value="1"/>
</dbReference>
<evidence type="ECO:0000313" key="3">
    <source>
        <dbReference type="Proteomes" id="UP000232221"/>
    </source>
</evidence>
<dbReference type="SUPFAM" id="SSF55729">
    <property type="entry name" value="Acyl-CoA N-acyltransferases (Nat)"/>
    <property type="match status" value="1"/>
</dbReference>